<evidence type="ECO:0000256" key="2">
    <source>
        <dbReference type="SAM" id="SignalP"/>
    </source>
</evidence>
<dbReference type="InterPro" id="IPR026442">
    <property type="entry name" value="IPTL_CTERM"/>
</dbReference>
<feature type="signal peptide" evidence="2">
    <location>
        <begin position="1"/>
        <end position="24"/>
    </location>
</feature>
<feature type="domain" description="IPTL-CTERM protein sorting" evidence="3">
    <location>
        <begin position="137"/>
        <end position="163"/>
    </location>
</feature>
<dbReference type="NCBIfam" id="TIGR04174">
    <property type="entry name" value="IPTL_CTERM"/>
    <property type="match status" value="1"/>
</dbReference>
<evidence type="ECO:0000259" key="3">
    <source>
        <dbReference type="Pfam" id="PF18203"/>
    </source>
</evidence>
<feature type="transmembrane region" description="Helical" evidence="1">
    <location>
        <begin position="141"/>
        <end position="160"/>
    </location>
</feature>
<dbReference type="RefSeq" id="WP_092385945.1">
    <property type="nucleotide sequence ID" value="NZ_LT629787.1"/>
</dbReference>
<evidence type="ECO:0000313" key="5">
    <source>
        <dbReference type="Proteomes" id="UP000243924"/>
    </source>
</evidence>
<dbReference type="STRING" id="1434072.SAMN05216210_1692"/>
<dbReference type="AlphaFoldDB" id="A0A1H2FNQ8"/>
<sequence>MNLKSFCTVSIGLLCLLSFGVANAATVSYSITPPSLLFADPGYTPDGNVTATVADTLDCTDGTFTVNASPVAASGPGGSTPPLTAVTTYIGFPAGSNFSFNNAGYGQYQITTTTTACATGTPPDPIVNIVTLREAKPIPSLSQLGLIIMALMMGMGAVVMRRRQA</sequence>
<organism evidence="4 5">
    <name type="scientific">Halopseudomonas salegens</name>
    <dbReference type="NCBI Taxonomy" id="1434072"/>
    <lineage>
        <taxon>Bacteria</taxon>
        <taxon>Pseudomonadati</taxon>
        <taxon>Pseudomonadota</taxon>
        <taxon>Gammaproteobacteria</taxon>
        <taxon>Pseudomonadales</taxon>
        <taxon>Pseudomonadaceae</taxon>
        <taxon>Halopseudomonas</taxon>
    </lineage>
</organism>
<keyword evidence="1" id="KW-0472">Membrane</keyword>
<gene>
    <name evidence="4" type="ORF">SAMN05216210_1692</name>
</gene>
<proteinExistence type="predicted"/>
<keyword evidence="1" id="KW-0812">Transmembrane</keyword>
<keyword evidence="1" id="KW-1133">Transmembrane helix</keyword>
<reference evidence="5" key="1">
    <citation type="submission" date="2016-10" db="EMBL/GenBank/DDBJ databases">
        <authorList>
            <person name="Varghese N."/>
            <person name="Submissions S."/>
        </authorList>
    </citation>
    <scope>NUCLEOTIDE SEQUENCE [LARGE SCALE GENOMIC DNA]</scope>
    <source>
        <strain evidence="5">CECT 8338</strain>
    </source>
</reference>
<keyword evidence="2" id="KW-0732">Signal</keyword>
<accession>A0A1H2FNQ8</accession>
<dbReference type="Proteomes" id="UP000243924">
    <property type="component" value="Chromosome I"/>
</dbReference>
<keyword evidence="5" id="KW-1185">Reference proteome</keyword>
<dbReference type="EMBL" id="LT629787">
    <property type="protein sequence ID" value="SDU08949.1"/>
    <property type="molecule type" value="Genomic_DNA"/>
</dbReference>
<feature type="chain" id="PRO_5009274096" evidence="2">
    <location>
        <begin position="25"/>
        <end position="165"/>
    </location>
</feature>
<dbReference type="Pfam" id="PF18203">
    <property type="entry name" value="IPTL-CTERM"/>
    <property type="match status" value="1"/>
</dbReference>
<protein>
    <submittedName>
        <fullName evidence="4">IPTL-CTERM protein sorting domain-containing protein</fullName>
    </submittedName>
</protein>
<name>A0A1H2FNQ8_9GAMM</name>
<evidence type="ECO:0000313" key="4">
    <source>
        <dbReference type="EMBL" id="SDU08949.1"/>
    </source>
</evidence>
<evidence type="ECO:0000256" key="1">
    <source>
        <dbReference type="SAM" id="Phobius"/>
    </source>
</evidence>